<keyword evidence="5" id="KW-1185">Reference proteome</keyword>
<name>A0ABV2WSU4_9NOCA</name>
<dbReference type="Pfam" id="PF14246">
    <property type="entry name" value="TetR_C_7"/>
    <property type="match status" value="1"/>
</dbReference>
<dbReference type="InterPro" id="IPR050109">
    <property type="entry name" value="HTH-type_TetR-like_transc_reg"/>
</dbReference>
<accession>A0ABV2WSU4</accession>
<organism evidence="4 5">
    <name type="scientific">Nocardia rhamnosiphila</name>
    <dbReference type="NCBI Taxonomy" id="426716"/>
    <lineage>
        <taxon>Bacteria</taxon>
        <taxon>Bacillati</taxon>
        <taxon>Actinomycetota</taxon>
        <taxon>Actinomycetes</taxon>
        <taxon>Mycobacteriales</taxon>
        <taxon>Nocardiaceae</taxon>
        <taxon>Nocardia</taxon>
    </lineage>
</organism>
<evidence type="ECO:0000313" key="4">
    <source>
        <dbReference type="EMBL" id="MEU1953950.1"/>
    </source>
</evidence>
<dbReference type="Proteomes" id="UP001550628">
    <property type="component" value="Unassembled WGS sequence"/>
</dbReference>
<protein>
    <submittedName>
        <fullName evidence="4">TetR/AcrR family transcriptional regulator</fullName>
    </submittedName>
</protein>
<evidence type="ECO:0000256" key="1">
    <source>
        <dbReference type="ARBA" id="ARBA00023125"/>
    </source>
</evidence>
<feature type="domain" description="HTH tetR-type" evidence="3">
    <location>
        <begin position="14"/>
        <end position="74"/>
    </location>
</feature>
<dbReference type="PANTHER" id="PTHR30055">
    <property type="entry name" value="HTH-TYPE TRANSCRIPTIONAL REGULATOR RUTR"/>
    <property type="match status" value="1"/>
</dbReference>
<evidence type="ECO:0000259" key="3">
    <source>
        <dbReference type="PROSITE" id="PS50977"/>
    </source>
</evidence>
<dbReference type="Gene3D" id="1.10.10.60">
    <property type="entry name" value="Homeodomain-like"/>
    <property type="match status" value="1"/>
</dbReference>
<dbReference type="Pfam" id="PF00440">
    <property type="entry name" value="TetR_N"/>
    <property type="match status" value="1"/>
</dbReference>
<comment type="caution">
    <text evidence="4">The sequence shown here is derived from an EMBL/GenBank/DDBJ whole genome shotgun (WGS) entry which is preliminary data.</text>
</comment>
<dbReference type="SUPFAM" id="SSF46689">
    <property type="entry name" value="Homeodomain-like"/>
    <property type="match status" value="1"/>
</dbReference>
<dbReference type="InterPro" id="IPR009057">
    <property type="entry name" value="Homeodomain-like_sf"/>
</dbReference>
<dbReference type="PRINTS" id="PR00455">
    <property type="entry name" value="HTHTETR"/>
</dbReference>
<dbReference type="EMBL" id="JBEYBF010000012">
    <property type="protein sequence ID" value="MEU1953950.1"/>
    <property type="molecule type" value="Genomic_DNA"/>
</dbReference>
<dbReference type="InterPro" id="IPR001647">
    <property type="entry name" value="HTH_TetR"/>
</dbReference>
<feature type="DNA-binding region" description="H-T-H motif" evidence="2">
    <location>
        <begin position="37"/>
        <end position="56"/>
    </location>
</feature>
<sequence length="223" mass="23823">MRARVEDGPVSGRIDKRRAILDAAFAVFARLGYEKACVREIADEAGVAKPTVYNHMTDKESLLREALVTAADRVGADCLAAVERLRNPGADLTAALEDTARRLLRICAGDTSHALRRLSAAQANRLPDLVVLVRERTATATLDALTDRLGLLALSGRLRITDPAIAAEQFLALLTGPLENRSAHGTRKVPPAELRAIATAAVRTFLAAYGTGADRPESAPGPR</sequence>
<reference evidence="4 5" key="1">
    <citation type="submission" date="2024-06" db="EMBL/GenBank/DDBJ databases">
        <title>The Natural Products Discovery Center: Release of the First 8490 Sequenced Strains for Exploring Actinobacteria Biosynthetic Diversity.</title>
        <authorList>
            <person name="Kalkreuter E."/>
            <person name="Kautsar S.A."/>
            <person name="Yang D."/>
            <person name="Bader C.D."/>
            <person name="Teijaro C.N."/>
            <person name="Fluegel L."/>
            <person name="Davis C.M."/>
            <person name="Simpson J.R."/>
            <person name="Lauterbach L."/>
            <person name="Steele A.D."/>
            <person name="Gui C."/>
            <person name="Meng S."/>
            <person name="Li G."/>
            <person name="Viehrig K."/>
            <person name="Ye F."/>
            <person name="Su P."/>
            <person name="Kiefer A.F."/>
            <person name="Nichols A."/>
            <person name="Cepeda A.J."/>
            <person name="Yan W."/>
            <person name="Fan B."/>
            <person name="Jiang Y."/>
            <person name="Adhikari A."/>
            <person name="Zheng C.-J."/>
            <person name="Schuster L."/>
            <person name="Cowan T.M."/>
            <person name="Smanski M.J."/>
            <person name="Chevrette M.G."/>
            <person name="De Carvalho L.P.S."/>
            <person name="Shen B."/>
        </authorList>
    </citation>
    <scope>NUCLEOTIDE SEQUENCE [LARGE SCALE GENOMIC DNA]</scope>
    <source>
        <strain evidence="4 5">NPDC019708</strain>
    </source>
</reference>
<dbReference type="PROSITE" id="PS50977">
    <property type="entry name" value="HTH_TETR_2"/>
    <property type="match status" value="1"/>
</dbReference>
<dbReference type="InterPro" id="IPR039536">
    <property type="entry name" value="TetR_C_Proteobacteria"/>
</dbReference>
<dbReference type="Gene3D" id="1.10.357.10">
    <property type="entry name" value="Tetracycline Repressor, domain 2"/>
    <property type="match status" value="1"/>
</dbReference>
<dbReference type="PANTHER" id="PTHR30055:SF146">
    <property type="entry name" value="HTH-TYPE TRANSCRIPTIONAL DUAL REGULATOR CECR"/>
    <property type="match status" value="1"/>
</dbReference>
<dbReference type="RefSeq" id="WP_356959092.1">
    <property type="nucleotide sequence ID" value="NZ_JBEXYG010000011.1"/>
</dbReference>
<evidence type="ECO:0000256" key="2">
    <source>
        <dbReference type="PROSITE-ProRule" id="PRU00335"/>
    </source>
</evidence>
<evidence type="ECO:0000313" key="5">
    <source>
        <dbReference type="Proteomes" id="UP001550628"/>
    </source>
</evidence>
<keyword evidence="1 2" id="KW-0238">DNA-binding</keyword>
<proteinExistence type="predicted"/>
<gene>
    <name evidence="4" type="ORF">ABZ510_19055</name>
</gene>